<dbReference type="InterPro" id="IPR000757">
    <property type="entry name" value="Beta-glucanase-like"/>
</dbReference>
<dbReference type="OrthoDB" id="192832at2759"/>
<gene>
    <name evidence="3" type="ORF">RHOBADRAFT_40466</name>
</gene>
<dbReference type="Proteomes" id="UP000053890">
    <property type="component" value="Unassembled WGS sequence"/>
</dbReference>
<keyword evidence="3" id="KW-0378">Hydrolase</keyword>
<keyword evidence="1" id="KW-0732">Signal</keyword>
<evidence type="ECO:0000313" key="4">
    <source>
        <dbReference type="Proteomes" id="UP000053890"/>
    </source>
</evidence>
<feature type="signal peptide" evidence="1">
    <location>
        <begin position="1"/>
        <end position="18"/>
    </location>
</feature>
<dbReference type="GO" id="GO:0009251">
    <property type="term" value="P:glucan catabolic process"/>
    <property type="evidence" value="ECO:0007669"/>
    <property type="project" value="TreeGrafter"/>
</dbReference>
<dbReference type="SUPFAM" id="SSF49899">
    <property type="entry name" value="Concanavalin A-like lectins/glucanases"/>
    <property type="match status" value="1"/>
</dbReference>
<dbReference type="GO" id="GO:0004553">
    <property type="term" value="F:hydrolase activity, hydrolyzing O-glycosyl compounds"/>
    <property type="evidence" value="ECO:0007669"/>
    <property type="project" value="InterPro"/>
</dbReference>
<keyword evidence="4" id="KW-1185">Reference proteome</keyword>
<name>A0A194SBE3_RHOGW</name>
<dbReference type="OMA" id="MYWSESD"/>
<evidence type="ECO:0000256" key="1">
    <source>
        <dbReference type="SAM" id="SignalP"/>
    </source>
</evidence>
<dbReference type="AlphaFoldDB" id="A0A194SBE3"/>
<dbReference type="EMBL" id="KQ474073">
    <property type="protein sequence ID" value="KPV77922.1"/>
    <property type="molecule type" value="Genomic_DNA"/>
</dbReference>
<proteinExistence type="predicted"/>
<dbReference type="PANTHER" id="PTHR10963">
    <property type="entry name" value="GLYCOSYL HYDROLASE-RELATED"/>
    <property type="match status" value="1"/>
</dbReference>
<feature type="chain" id="PRO_5008265586" evidence="1">
    <location>
        <begin position="19"/>
        <end position="339"/>
    </location>
</feature>
<dbReference type="Gene3D" id="2.60.120.200">
    <property type="match status" value="1"/>
</dbReference>
<sequence length="339" mass="36478">MRASVLVAALASAGFASAHSASAQHRRSHAKRAAGYTLTGHHAGQDFLDLFNYDTHSSNDGLALYATTKTASSNDLVEVKDGKVHLRVHPKAEDGKLQSIKLSSKQQYGEGLYIWDIERMPQVCGAWPAIWSTGDNWPAGGEMDLVEYVSHHTMNSMSVHTAPGCWAGSTGYTGTPMLAGSNGLNCDAEATSSQGCGFRTKSNNTAGIGANYGGAGVYALDWSSSGISMWFFPRHEIPGDILSKNPNPSSWKTPTLHIAEANCSPISDYFSPQQFVINTDLCGTWASGTWNADNSYAGQSEGSCASRTGYSTCAEYVQNEAKDFMHAYWRIASLSIYNK</sequence>
<reference evidence="3 4" key="1">
    <citation type="journal article" date="2015" name="Front. Microbiol.">
        <title>Genome sequence of the plant growth promoting endophytic yeast Rhodotorula graminis WP1.</title>
        <authorList>
            <person name="Firrincieli A."/>
            <person name="Otillar R."/>
            <person name="Salamov A."/>
            <person name="Schmutz J."/>
            <person name="Khan Z."/>
            <person name="Redman R.S."/>
            <person name="Fleck N.D."/>
            <person name="Lindquist E."/>
            <person name="Grigoriev I.V."/>
            <person name="Doty S.L."/>
        </authorList>
    </citation>
    <scope>NUCLEOTIDE SEQUENCE [LARGE SCALE GENOMIC DNA]</scope>
    <source>
        <strain evidence="3 4">WP1</strain>
    </source>
</reference>
<evidence type="ECO:0000259" key="2">
    <source>
        <dbReference type="PROSITE" id="PS51762"/>
    </source>
</evidence>
<dbReference type="GeneID" id="28974166"/>
<dbReference type="Pfam" id="PF26113">
    <property type="entry name" value="GH16_XgeA"/>
    <property type="match status" value="1"/>
</dbReference>
<dbReference type="InterPro" id="IPR050546">
    <property type="entry name" value="Glycosyl_Hydrlase_16"/>
</dbReference>
<dbReference type="PANTHER" id="PTHR10963:SF24">
    <property type="entry name" value="GLYCOSIDASE C21B10.07-RELATED"/>
    <property type="match status" value="1"/>
</dbReference>
<dbReference type="STRING" id="578459.A0A194SBE3"/>
<dbReference type="InterPro" id="IPR013320">
    <property type="entry name" value="ConA-like_dom_sf"/>
</dbReference>
<evidence type="ECO:0000313" key="3">
    <source>
        <dbReference type="EMBL" id="KPV77922.1"/>
    </source>
</evidence>
<accession>A0A194SBE3</accession>
<organism evidence="3 4">
    <name type="scientific">Rhodotorula graminis (strain WP1)</name>
    <dbReference type="NCBI Taxonomy" id="578459"/>
    <lineage>
        <taxon>Eukaryota</taxon>
        <taxon>Fungi</taxon>
        <taxon>Dikarya</taxon>
        <taxon>Basidiomycota</taxon>
        <taxon>Pucciniomycotina</taxon>
        <taxon>Microbotryomycetes</taxon>
        <taxon>Sporidiobolales</taxon>
        <taxon>Sporidiobolaceae</taxon>
        <taxon>Rhodotorula</taxon>
    </lineage>
</organism>
<dbReference type="PROSITE" id="PS51762">
    <property type="entry name" value="GH16_2"/>
    <property type="match status" value="1"/>
</dbReference>
<feature type="domain" description="GH16" evidence="2">
    <location>
        <begin position="31"/>
        <end position="294"/>
    </location>
</feature>
<protein>
    <submittedName>
        <fullName evidence="3">Glycoside hydrolase family 16 protein</fullName>
    </submittedName>
</protein>
<dbReference type="RefSeq" id="XP_018273971.1">
    <property type="nucleotide sequence ID" value="XM_018413717.1"/>
</dbReference>